<dbReference type="Pfam" id="PF01402">
    <property type="entry name" value="RHH_1"/>
    <property type="match status" value="1"/>
</dbReference>
<evidence type="ECO:0000313" key="3">
    <source>
        <dbReference type="Proteomes" id="UP001057580"/>
    </source>
</evidence>
<dbReference type="GO" id="GO:0006355">
    <property type="term" value="P:regulation of DNA-templated transcription"/>
    <property type="evidence" value="ECO:0007669"/>
    <property type="project" value="InterPro"/>
</dbReference>
<dbReference type="EMBL" id="CP104003">
    <property type="protein sequence ID" value="UWM55193.1"/>
    <property type="molecule type" value="Genomic_DNA"/>
</dbReference>
<dbReference type="Proteomes" id="UP001057580">
    <property type="component" value="Chromosome"/>
</dbReference>
<feature type="domain" description="Ribbon-helix-helix protein CopG" evidence="1">
    <location>
        <begin position="4"/>
        <end position="37"/>
    </location>
</feature>
<evidence type="ECO:0000259" key="1">
    <source>
        <dbReference type="Pfam" id="PF01402"/>
    </source>
</evidence>
<organism evidence="2 3">
    <name type="scientific">Salinirubellus salinus</name>
    <dbReference type="NCBI Taxonomy" id="1364945"/>
    <lineage>
        <taxon>Archaea</taxon>
        <taxon>Methanobacteriati</taxon>
        <taxon>Methanobacteriota</taxon>
        <taxon>Stenosarchaea group</taxon>
        <taxon>Halobacteria</taxon>
        <taxon>Halobacteriales</taxon>
        <taxon>Natronomonadaceae</taxon>
        <taxon>Salinirubellus</taxon>
    </lineage>
</organism>
<gene>
    <name evidence="2" type="ORF">N0B31_02665</name>
</gene>
<dbReference type="AlphaFoldDB" id="A0A9E7R5Q1"/>
<dbReference type="SUPFAM" id="SSF47598">
    <property type="entry name" value="Ribbon-helix-helix"/>
    <property type="match status" value="1"/>
</dbReference>
<dbReference type="RefSeq" id="WP_260594245.1">
    <property type="nucleotide sequence ID" value="NZ_CP104003.1"/>
</dbReference>
<sequence>MEASVPQVIVDALDQLVEDGIYNSRSAAIRSALRREYLDVAADGGELVRKSPDAFKADLHIDYALSEVKEAKDLEPDGELLGLMRAVEEQLDHIRSLQDERALRGETEERECESCGDSFTVPTVDDDVLCPSCFFDRPETEEPA</sequence>
<evidence type="ECO:0000313" key="2">
    <source>
        <dbReference type="EMBL" id="UWM55193.1"/>
    </source>
</evidence>
<dbReference type="Gene3D" id="1.10.1220.10">
    <property type="entry name" value="Met repressor-like"/>
    <property type="match status" value="1"/>
</dbReference>
<reference evidence="2" key="1">
    <citation type="submission" date="2022-09" db="EMBL/GenBank/DDBJ databases">
        <title>Diverse halophilic archaea isolated from saline environments.</title>
        <authorList>
            <person name="Cui H.-L."/>
        </authorList>
    </citation>
    <scope>NUCLEOTIDE SEQUENCE</scope>
    <source>
        <strain evidence="2">ZS-35-S2</strain>
    </source>
</reference>
<name>A0A9E7R5Q1_9EURY</name>
<dbReference type="InterPro" id="IPR010985">
    <property type="entry name" value="Ribbon_hlx_hlx"/>
</dbReference>
<accession>A0A9E7R5Q1</accession>
<proteinExistence type="predicted"/>
<dbReference type="InterPro" id="IPR002145">
    <property type="entry name" value="CopG"/>
</dbReference>
<dbReference type="GeneID" id="74941289"/>
<dbReference type="KEGG" id="ssai:N0B31_02665"/>
<protein>
    <submittedName>
        <fullName evidence="2">Ribbon-helix-helix protein, CopG family</fullName>
    </submittedName>
</protein>
<dbReference type="InterPro" id="IPR013321">
    <property type="entry name" value="Arc_rbn_hlx_hlx"/>
</dbReference>
<dbReference type="CDD" id="cd22231">
    <property type="entry name" value="RHH_NikR_HicB-like"/>
    <property type="match status" value="1"/>
</dbReference>
<keyword evidence="3" id="KW-1185">Reference proteome</keyword>